<dbReference type="GeneID" id="94842907"/>
<organism evidence="1 2">
    <name type="scientific">Tritrichomonas foetus</name>
    <dbReference type="NCBI Taxonomy" id="1144522"/>
    <lineage>
        <taxon>Eukaryota</taxon>
        <taxon>Metamonada</taxon>
        <taxon>Parabasalia</taxon>
        <taxon>Tritrichomonadida</taxon>
        <taxon>Tritrichomonadidae</taxon>
        <taxon>Tritrichomonas</taxon>
    </lineage>
</organism>
<gene>
    <name evidence="1" type="ORF">TRFO_31914</name>
</gene>
<dbReference type="EMBL" id="MLAK01000918">
    <property type="protein sequence ID" value="OHT01288.1"/>
    <property type="molecule type" value="Genomic_DNA"/>
</dbReference>
<protein>
    <recommendedName>
        <fullName evidence="3">Armadillo repeat-containing domain-containing protein</fullName>
    </recommendedName>
</protein>
<name>A0A1J4JS80_9EUKA</name>
<dbReference type="InterPro" id="IPR011989">
    <property type="entry name" value="ARM-like"/>
</dbReference>
<sequence>MINDNSTPSGLMGEVSTHFQKIKSIGLSENEAFKFDESHSHEIPTDDEISGNKNLLFGDDPDMQSMAINFFSQALMTVNQEIISRILSLSNSNDTDLIESIIDFLCNAIKSREFPIDILTSLNTPVFLLTIIQNSQDVTLQSAAIYAIFLFSKRSQIFALQFINQGVVQKCCEIIHHSLLAKGNIQLISRCLVYMNHTFKSLENCDSLAPSAIPLYQELLSKTINNKVIGELTLNSLRFFIMQCSDAVLAQMLNESFVNLLDNLVTASEESAILVLNLFVSISFHSSAFSLPILPILEKIIQQDFSQCARAIEIKLTLLATLRNLAANDDPHILEFMVSQPVMLFLQHSVENQPYAILKQAVFVFAYLSNSAIDSFQQHIWENNKNVIITMFELLDINDLEAVLNCFETVRNLLIYLQKTNEASFVECVQMLMSLDAESIIQDVLDSCVDSPNLIALADELCNILVSI</sequence>
<evidence type="ECO:0000313" key="2">
    <source>
        <dbReference type="Proteomes" id="UP000179807"/>
    </source>
</evidence>
<dbReference type="RefSeq" id="XP_068354424.1">
    <property type="nucleotide sequence ID" value="XM_068508203.1"/>
</dbReference>
<accession>A0A1J4JS80</accession>
<comment type="caution">
    <text evidence="1">The sequence shown here is derived from an EMBL/GenBank/DDBJ whole genome shotgun (WGS) entry which is preliminary data.</text>
</comment>
<reference evidence="1" key="1">
    <citation type="submission" date="2016-10" db="EMBL/GenBank/DDBJ databases">
        <authorList>
            <person name="Benchimol M."/>
            <person name="Almeida L.G."/>
            <person name="Vasconcelos A.T."/>
            <person name="Perreira-Neves A."/>
            <person name="Rosa I.A."/>
            <person name="Tasca T."/>
            <person name="Bogo M.R."/>
            <person name="de Souza W."/>
        </authorList>
    </citation>
    <scope>NUCLEOTIDE SEQUENCE [LARGE SCALE GENOMIC DNA]</scope>
    <source>
        <strain evidence="1">K</strain>
    </source>
</reference>
<evidence type="ECO:0000313" key="1">
    <source>
        <dbReference type="EMBL" id="OHT01288.1"/>
    </source>
</evidence>
<dbReference type="Proteomes" id="UP000179807">
    <property type="component" value="Unassembled WGS sequence"/>
</dbReference>
<keyword evidence="2" id="KW-1185">Reference proteome</keyword>
<proteinExistence type="predicted"/>
<evidence type="ECO:0008006" key="3">
    <source>
        <dbReference type="Google" id="ProtNLM"/>
    </source>
</evidence>
<dbReference type="AlphaFoldDB" id="A0A1J4JS80"/>
<dbReference type="SUPFAM" id="SSF48371">
    <property type="entry name" value="ARM repeat"/>
    <property type="match status" value="1"/>
</dbReference>
<dbReference type="VEuPathDB" id="TrichDB:TRFO_31914"/>
<dbReference type="Gene3D" id="1.25.10.10">
    <property type="entry name" value="Leucine-rich Repeat Variant"/>
    <property type="match status" value="2"/>
</dbReference>
<dbReference type="InterPro" id="IPR016024">
    <property type="entry name" value="ARM-type_fold"/>
</dbReference>